<feature type="compositionally biased region" description="Polar residues" evidence="1">
    <location>
        <begin position="95"/>
        <end position="105"/>
    </location>
</feature>
<dbReference type="Proteomes" id="UP000321323">
    <property type="component" value="Chromosome"/>
</dbReference>
<evidence type="ECO:0000259" key="2">
    <source>
        <dbReference type="PROSITE" id="PS50927"/>
    </source>
</evidence>
<dbReference type="Gene3D" id="2.90.10.30">
    <property type="match status" value="1"/>
</dbReference>
<dbReference type="InterPro" id="IPR036426">
    <property type="entry name" value="Bulb-type_lectin_dom_sf"/>
</dbReference>
<dbReference type="PROSITE" id="PS50927">
    <property type="entry name" value="BULB_LECTIN"/>
    <property type="match status" value="1"/>
</dbReference>
<dbReference type="EMBL" id="CP136508">
    <property type="protein sequence ID" value="WUR15288.1"/>
    <property type="molecule type" value="Genomic_DNA"/>
</dbReference>
<evidence type="ECO:0000256" key="1">
    <source>
        <dbReference type="SAM" id="MobiDB-lite"/>
    </source>
</evidence>
<accession>A0ABZ1UT39</accession>
<feature type="domain" description="Bulb-type lectin" evidence="2">
    <location>
        <begin position="1"/>
        <end position="107"/>
    </location>
</feature>
<reference evidence="3 4" key="1">
    <citation type="journal article" date="2019" name="Int. J. Syst. Evol. Microbiol.">
        <title>The Draft Whole-Genome Sequence of the Antibiotic Producer Empedobacter haloabium ATCC 31962 Provides Indications for Its Taxonomic Reclassification.</title>
        <authorList>
            <person name="Miess H."/>
            <person name="Arlt P."/>
            <person name="Apel A.K."/>
            <person name="Weber T."/>
            <person name="Nieselt K."/>
            <person name="Hanssen F."/>
            <person name="Czemmel S."/>
            <person name="Nahnsen S."/>
            <person name="Gross H."/>
        </authorList>
    </citation>
    <scope>NUCLEOTIDE SEQUENCE [LARGE SCALE GENOMIC DNA]</scope>
    <source>
        <strain evidence="3 4">ATCC 31962</strain>
    </source>
</reference>
<dbReference type="SUPFAM" id="SSF51110">
    <property type="entry name" value="alpha-D-mannose-specific plant lectins"/>
    <property type="match status" value="1"/>
</dbReference>
<protein>
    <recommendedName>
        <fullName evidence="2">Bulb-type lectin domain-containing protein</fullName>
    </recommendedName>
</protein>
<dbReference type="InterPro" id="IPR001480">
    <property type="entry name" value="Bulb-type_lectin_dom"/>
</dbReference>
<feature type="region of interest" description="Disordered" evidence="1">
    <location>
        <begin position="95"/>
        <end position="116"/>
    </location>
</feature>
<organism evidence="3 4">
    <name type="scientific">[Empedobacter] haloabium</name>
    <dbReference type="NCBI Taxonomy" id="592317"/>
    <lineage>
        <taxon>Bacteria</taxon>
        <taxon>Pseudomonadati</taxon>
        <taxon>Pseudomonadota</taxon>
        <taxon>Betaproteobacteria</taxon>
        <taxon>Burkholderiales</taxon>
        <taxon>Oxalobacteraceae</taxon>
        <taxon>Telluria group</taxon>
        <taxon>Telluria group incertae sedis</taxon>
    </lineage>
</organism>
<proteinExistence type="predicted"/>
<evidence type="ECO:0000313" key="4">
    <source>
        <dbReference type="Proteomes" id="UP000321323"/>
    </source>
</evidence>
<sequence length="164" mass="17603">MNQPYVSANGVYTLIFQSDGNMVIYKGPPPYTWRTAIWSTGSDVKQGRKAVMQTDGNLVVYDANNAPVWDSRTGQAQQNYAPFLTLNNDGSIQITSSNPKSNWSSPRDPAAPSTNPGGCTTARQYGICVFPNSPSRFTSFVLACSMAEAQRMAAASGAAFGACR</sequence>
<evidence type="ECO:0000313" key="3">
    <source>
        <dbReference type="EMBL" id="WUR15288.1"/>
    </source>
</evidence>
<gene>
    <name evidence="3" type="ORF">E7V67_009330</name>
</gene>
<name>A0ABZ1UT39_9BURK</name>
<dbReference type="SMART" id="SM00108">
    <property type="entry name" value="B_lectin"/>
    <property type="match status" value="1"/>
</dbReference>
<keyword evidence="4" id="KW-1185">Reference proteome</keyword>